<gene>
    <name evidence="2" type="ORF">ACJDT4_16025</name>
</gene>
<evidence type="ECO:0000259" key="1">
    <source>
        <dbReference type="Pfam" id="PF09983"/>
    </source>
</evidence>
<dbReference type="Pfam" id="PF09983">
    <property type="entry name" value="JetD_C"/>
    <property type="match status" value="1"/>
</dbReference>
<reference evidence="2 3" key="1">
    <citation type="submission" date="2024-11" db="EMBL/GenBank/DDBJ databases">
        <authorList>
            <person name="Heng Y.C."/>
            <person name="Lim A.C.H."/>
            <person name="Lee J.K.Y."/>
            <person name="Kittelmann S."/>
        </authorList>
    </citation>
    <scope>NUCLEOTIDE SEQUENCE [LARGE SCALE GENOMIC DNA]</scope>
    <source>
        <strain evidence="2 3">WILCCON 0114</strain>
    </source>
</reference>
<proteinExistence type="predicted"/>
<dbReference type="EMBL" id="JBJIAA010000013">
    <property type="protein sequence ID" value="MFL0251927.1"/>
    <property type="molecule type" value="Genomic_DNA"/>
</dbReference>
<dbReference type="SUPFAM" id="SSF56726">
    <property type="entry name" value="DNA topoisomerase IV, alpha subunit"/>
    <property type="match status" value="1"/>
</dbReference>
<dbReference type="Proteomes" id="UP001623592">
    <property type="component" value="Unassembled WGS sequence"/>
</dbReference>
<evidence type="ECO:0000313" key="3">
    <source>
        <dbReference type="Proteomes" id="UP001623592"/>
    </source>
</evidence>
<organism evidence="2 3">
    <name type="scientific">Clostridium neuense</name>
    <dbReference type="NCBI Taxonomy" id="1728934"/>
    <lineage>
        <taxon>Bacteria</taxon>
        <taxon>Bacillati</taxon>
        <taxon>Bacillota</taxon>
        <taxon>Clostridia</taxon>
        <taxon>Eubacteriales</taxon>
        <taxon>Clostridiaceae</taxon>
        <taxon>Clostridium</taxon>
    </lineage>
</organism>
<feature type="domain" description="Wadjet protein JetD C-terminal" evidence="1">
    <location>
        <begin position="194"/>
        <end position="349"/>
    </location>
</feature>
<evidence type="ECO:0000313" key="2">
    <source>
        <dbReference type="EMBL" id="MFL0251927.1"/>
    </source>
</evidence>
<dbReference type="InterPro" id="IPR024534">
    <property type="entry name" value="JetD_C"/>
</dbReference>
<comment type="caution">
    <text evidence="2">The sequence shown here is derived from an EMBL/GenBank/DDBJ whole genome shotgun (WGS) entry which is preliminary data.</text>
</comment>
<protein>
    <submittedName>
        <fullName evidence="2">Wadjet anti-phage system protein JetD domain-containing protein</fullName>
    </submittedName>
</protein>
<sequence length="356" mass="42432">MRKYIKLFFDNKCKNNKKFELIALEKFVIEKCGGQSNYYELGGYAAFYKEMQKLKEEKIIREIANSKSNMAKLPMKLRWTIITSKVEGLWKDEDIIKCSDILNFKTYIKHPEYQTKKEWTYIKNIYNFLKEKESRQWASVEERCLELFYDEKFLTDSDNRKKDNKVLKRLSLSLEDIKAKQYGEQFIYWNRGVSEIKIIIILENHSTFFSFKRAVQKGIKIFGIEPDALIFGYGKKIIKSFSFLDEIADPSEVLVYYFGDMDPDGYFIYKALKDKYNNVNIKLLVEAYVEIIKIDKKYKSKDQQKNEECLKCILDEFDEKNCGGYKDYIVKLWKESCRIPQEFITYEYLLKLEGGV</sequence>
<keyword evidence="3" id="KW-1185">Reference proteome</keyword>
<name>A0ABW8THZ0_9CLOT</name>
<dbReference type="RefSeq" id="WP_406788577.1">
    <property type="nucleotide sequence ID" value="NZ_JBJIAA010000013.1"/>
</dbReference>
<dbReference type="InterPro" id="IPR036078">
    <property type="entry name" value="Spo11/TopoVI_A_sf"/>
</dbReference>
<accession>A0ABW8THZ0</accession>